<dbReference type="RefSeq" id="WP_230338344.1">
    <property type="nucleotide sequence ID" value="NZ_CP069798.1"/>
</dbReference>
<proteinExistence type="predicted"/>
<dbReference type="CDD" id="cd06259">
    <property type="entry name" value="YdcF-like"/>
    <property type="match status" value="1"/>
</dbReference>
<evidence type="ECO:0000313" key="4">
    <source>
        <dbReference type="Proteomes" id="UP000653156"/>
    </source>
</evidence>
<evidence type="ECO:0000256" key="1">
    <source>
        <dbReference type="SAM" id="Phobius"/>
    </source>
</evidence>
<dbReference type="Pfam" id="PF02698">
    <property type="entry name" value="DUF218"/>
    <property type="match status" value="1"/>
</dbReference>
<sequence>MSARRRGFFHYLWLGFKISLLLMLANALFSIGQVYYYSRLEHTQTADAAIVLGAAAWDKRPSPVFRERINHAITLYQQKQVAKLIFTGGTPKPGFMTEAEVGRRYAMQQGVPADDILYENRSRDTWQNLVNAQQVAADNNINSLIIVSDPYHMARAAVMAKDLGLNAETSPTPTSRYSATQSKLRFLLQESYLLTVYQWVEWGSKLGLRFHPHP</sequence>
<dbReference type="Proteomes" id="UP000653156">
    <property type="component" value="Chromosome"/>
</dbReference>
<dbReference type="InterPro" id="IPR014729">
    <property type="entry name" value="Rossmann-like_a/b/a_fold"/>
</dbReference>
<dbReference type="AlphaFoldDB" id="A0A892ZDE0"/>
<name>A0A892ZDE0_9NEIS</name>
<accession>A0A892ZDE0</accession>
<keyword evidence="4" id="KW-1185">Reference proteome</keyword>
<dbReference type="EMBL" id="CP069798">
    <property type="protein sequence ID" value="QRQ81061.1"/>
    <property type="molecule type" value="Genomic_DNA"/>
</dbReference>
<keyword evidence="1" id="KW-1133">Transmembrane helix</keyword>
<dbReference type="InterPro" id="IPR003848">
    <property type="entry name" value="DUF218"/>
</dbReference>
<dbReference type="Gene3D" id="3.40.50.620">
    <property type="entry name" value="HUPs"/>
    <property type="match status" value="1"/>
</dbReference>
<reference evidence="3" key="1">
    <citation type="submission" date="2021-02" db="EMBL/GenBank/DDBJ databases">
        <title>Neisseriaceae sp. 26B isolated from the cloaca of a Common Toad-headed Turtle (Mesoclemmys nasuta).</title>
        <authorList>
            <person name="Spergser J."/>
            <person name="Busse H.-J."/>
        </authorList>
    </citation>
    <scope>NUCLEOTIDE SEQUENCE</scope>
    <source>
        <strain evidence="3">26B</strain>
    </source>
</reference>
<protein>
    <submittedName>
        <fullName evidence="3">YdcF family protein</fullName>
    </submittedName>
</protein>
<dbReference type="PANTHER" id="PTHR30336:SF20">
    <property type="entry name" value="DUF218 DOMAIN-CONTAINING PROTEIN"/>
    <property type="match status" value="1"/>
</dbReference>
<feature type="transmembrane region" description="Helical" evidence="1">
    <location>
        <begin position="12"/>
        <end position="36"/>
    </location>
</feature>
<dbReference type="InterPro" id="IPR051599">
    <property type="entry name" value="Cell_Envelope_Assoc"/>
</dbReference>
<gene>
    <name evidence="3" type="ORF">JQU52_10005</name>
</gene>
<evidence type="ECO:0000259" key="2">
    <source>
        <dbReference type="Pfam" id="PF02698"/>
    </source>
</evidence>
<keyword evidence="1" id="KW-0812">Transmembrane</keyword>
<feature type="domain" description="DUF218" evidence="2">
    <location>
        <begin position="47"/>
        <end position="185"/>
    </location>
</feature>
<dbReference type="GO" id="GO:0005886">
    <property type="term" value="C:plasma membrane"/>
    <property type="evidence" value="ECO:0007669"/>
    <property type="project" value="TreeGrafter"/>
</dbReference>
<dbReference type="PANTHER" id="PTHR30336">
    <property type="entry name" value="INNER MEMBRANE PROTEIN, PROBABLE PERMEASE"/>
    <property type="match status" value="1"/>
</dbReference>
<keyword evidence="1" id="KW-0472">Membrane</keyword>
<organism evidence="3 4">
    <name type="scientific">Paralysiella testudinis</name>
    <dbReference type="NCBI Taxonomy" id="2809020"/>
    <lineage>
        <taxon>Bacteria</taxon>
        <taxon>Pseudomonadati</taxon>
        <taxon>Pseudomonadota</taxon>
        <taxon>Betaproteobacteria</taxon>
        <taxon>Neisseriales</taxon>
        <taxon>Neisseriaceae</taxon>
        <taxon>Paralysiella</taxon>
    </lineage>
</organism>
<evidence type="ECO:0000313" key="3">
    <source>
        <dbReference type="EMBL" id="QRQ81061.1"/>
    </source>
</evidence>
<dbReference type="KEGG" id="ptes:JQU52_10005"/>